<dbReference type="EMBL" id="JABBWE010000041">
    <property type="protein sequence ID" value="KAG1791694.1"/>
    <property type="molecule type" value="Genomic_DNA"/>
</dbReference>
<evidence type="ECO:0000256" key="1">
    <source>
        <dbReference type="SAM" id="MobiDB-lite"/>
    </source>
</evidence>
<dbReference type="RefSeq" id="XP_041158459.1">
    <property type="nucleotide sequence ID" value="XM_041308703.1"/>
</dbReference>
<dbReference type="Proteomes" id="UP000719766">
    <property type="component" value="Unassembled WGS sequence"/>
</dbReference>
<dbReference type="OrthoDB" id="2682346at2759"/>
<reference evidence="2" key="1">
    <citation type="journal article" date="2020" name="New Phytol.">
        <title>Comparative genomics reveals dynamic genome evolution in host specialist ectomycorrhizal fungi.</title>
        <authorList>
            <person name="Lofgren L.A."/>
            <person name="Nguyen N.H."/>
            <person name="Vilgalys R."/>
            <person name="Ruytinx J."/>
            <person name="Liao H.L."/>
            <person name="Branco S."/>
            <person name="Kuo A."/>
            <person name="LaButti K."/>
            <person name="Lipzen A."/>
            <person name="Andreopoulos W."/>
            <person name="Pangilinan J."/>
            <person name="Riley R."/>
            <person name="Hundley H."/>
            <person name="Na H."/>
            <person name="Barry K."/>
            <person name="Grigoriev I.V."/>
            <person name="Stajich J.E."/>
            <person name="Kennedy P.G."/>
        </authorList>
    </citation>
    <scope>NUCLEOTIDE SEQUENCE</scope>
    <source>
        <strain evidence="2">S12</strain>
    </source>
</reference>
<evidence type="ECO:0000313" key="3">
    <source>
        <dbReference type="Proteomes" id="UP000719766"/>
    </source>
</evidence>
<name>A0A9P7AL62_9AGAM</name>
<dbReference type="GeneID" id="64602467"/>
<gene>
    <name evidence="2" type="ORF">HD556DRAFT_1485336</name>
</gene>
<feature type="compositionally biased region" description="Acidic residues" evidence="1">
    <location>
        <begin position="154"/>
        <end position="179"/>
    </location>
</feature>
<comment type="caution">
    <text evidence="2">The sequence shown here is derived from an EMBL/GenBank/DDBJ whole genome shotgun (WGS) entry which is preliminary data.</text>
</comment>
<protein>
    <submittedName>
        <fullName evidence="2">Uncharacterized protein</fullName>
    </submittedName>
</protein>
<proteinExistence type="predicted"/>
<dbReference type="AlphaFoldDB" id="A0A9P7AL62"/>
<accession>A0A9P7AL62</accession>
<keyword evidence="3" id="KW-1185">Reference proteome</keyword>
<feature type="region of interest" description="Disordered" evidence="1">
    <location>
        <begin position="151"/>
        <end position="189"/>
    </location>
</feature>
<organism evidence="2 3">
    <name type="scientific">Suillus plorans</name>
    <dbReference type="NCBI Taxonomy" id="116603"/>
    <lineage>
        <taxon>Eukaryota</taxon>
        <taxon>Fungi</taxon>
        <taxon>Dikarya</taxon>
        <taxon>Basidiomycota</taxon>
        <taxon>Agaricomycotina</taxon>
        <taxon>Agaricomycetes</taxon>
        <taxon>Agaricomycetidae</taxon>
        <taxon>Boletales</taxon>
        <taxon>Suillineae</taxon>
        <taxon>Suillaceae</taxon>
        <taxon>Suillus</taxon>
    </lineage>
</organism>
<evidence type="ECO:0000313" key="2">
    <source>
        <dbReference type="EMBL" id="KAG1791694.1"/>
    </source>
</evidence>
<sequence length="259" mass="29368">MSKVSCIPELLLEFHDVDGGCLQLWNTEITSSQADFDVLTQLQRGANLNQDIQVITLLSISENKRYHPPSASSTISKEIEQKTGNQVADYRKWLHKRDNPVFGEVTGWMIILPILQARPEMDEVGLGAVQNIIARALLKVRDRTLQHLDTVLKEEDEEEDENDEDDEREDACAMEEDESNVAQESNDSVDPFEATHAWTPPELPINWKTILFHLKNAARQTGYTRYATWHEALILKRKAGPIPENLPSGERHPGLVQPP</sequence>